<protein>
    <submittedName>
        <fullName evidence="2">Tungstate transport system substrate-binding protein</fullName>
    </submittedName>
</protein>
<dbReference type="AlphaFoldDB" id="A0A1I4SE61"/>
<accession>A0A1I4SE61</accession>
<dbReference type="PANTHER" id="PTHR37945:SF1">
    <property type="entry name" value="EXTRACELLULAR TUNGSTATE BINDING PROTEIN"/>
    <property type="match status" value="1"/>
</dbReference>
<sequence length="280" mass="30817">MSRLGLKSFVMGIVFLFVAVTTDIVMAEEGILRMATTTSTDNTGLLDYLAPRFKEATGIELQWVAVGTGKALELGKNCDVDVLLVHAPEAEKKFVSEGYGVDRREVMYNDFVIIGPSDDPAGIAGMNPVEALKRIAAKKAIFVSRGDNSGTHKKEMSLWKEAGIEGIDRASWYVQTGQGMIATINVAAERGGYTLADRGTYITYQHNLGDKASLVILVEGDKRLFNQYSVIAVNPDHCPKVHYEKARRFIEWIVSPEIQKAIGDYRMLGKPLFVPNAGRN</sequence>
<evidence type="ECO:0000259" key="1">
    <source>
        <dbReference type="Pfam" id="PF12849"/>
    </source>
</evidence>
<dbReference type="SUPFAM" id="SSF53850">
    <property type="entry name" value="Periplasmic binding protein-like II"/>
    <property type="match status" value="1"/>
</dbReference>
<feature type="domain" description="PBP" evidence="1">
    <location>
        <begin position="35"/>
        <end position="257"/>
    </location>
</feature>
<evidence type="ECO:0000313" key="3">
    <source>
        <dbReference type="Proteomes" id="UP000199611"/>
    </source>
</evidence>
<dbReference type="OrthoDB" id="186379at2"/>
<reference evidence="2 3" key="1">
    <citation type="submission" date="2016-10" db="EMBL/GenBank/DDBJ databases">
        <authorList>
            <person name="de Groot N.N."/>
        </authorList>
    </citation>
    <scope>NUCLEOTIDE SEQUENCE [LARGE SCALE GENOMIC DNA]</scope>
    <source>
        <strain evidence="2 3">DSM 9990</strain>
    </source>
</reference>
<dbReference type="InterPro" id="IPR024370">
    <property type="entry name" value="PBP_domain"/>
</dbReference>
<proteinExistence type="predicted"/>
<dbReference type="PANTHER" id="PTHR37945">
    <property type="entry name" value="EXTRACELLULAR TUNGSTATE BINDING PROTEIN"/>
    <property type="match status" value="1"/>
</dbReference>
<dbReference type="EMBL" id="FOUU01000002">
    <property type="protein sequence ID" value="SFM62769.1"/>
    <property type="molecule type" value="Genomic_DNA"/>
</dbReference>
<dbReference type="Proteomes" id="UP000199611">
    <property type="component" value="Unassembled WGS sequence"/>
</dbReference>
<dbReference type="STRING" id="39841.SAMN05660836_00916"/>
<name>A0A1I4SE61_9BACT</name>
<organism evidence="2 3">
    <name type="scientific">Thermodesulforhabdus norvegica</name>
    <dbReference type="NCBI Taxonomy" id="39841"/>
    <lineage>
        <taxon>Bacteria</taxon>
        <taxon>Pseudomonadati</taxon>
        <taxon>Thermodesulfobacteriota</taxon>
        <taxon>Syntrophobacteria</taxon>
        <taxon>Syntrophobacterales</taxon>
        <taxon>Thermodesulforhabdaceae</taxon>
        <taxon>Thermodesulforhabdus</taxon>
    </lineage>
</organism>
<evidence type="ECO:0000313" key="2">
    <source>
        <dbReference type="EMBL" id="SFM62769.1"/>
    </source>
</evidence>
<dbReference type="RefSeq" id="WP_093393823.1">
    <property type="nucleotide sequence ID" value="NZ_FOUU01000002.1"/>
</dbReference>
<gene>
    <name evidence="2" type="ORF">SAMN05660836_00916</name>
</gene>
<dbReference type="Pfam" id="PF12849">
    <property type="entry name" value="PBP_like_2"/>
    <property type="match status" value="1"/>
</dbReference>
<keyword evidence="3" id="KW-1185">Reference proteome</keyword>
<dbReference type="InterPro" id="IPR052738">
    <property type="entry name" value="ABC-Tungstate_binding"/>
</dbReference>
<dbReference type="Gene3D" id="3.40.190.10">
    <property type="entry name" value="Periplasmic binding protein-like II"/>
    <property type="match status" value="2"/>
</dbReference>